<evidence type="ECO:0000313" key="2">
    <source>
        <dbReference type="Proteomes" id="UP000785613"/>
    </source>
</evidence>
<keyword evidence="2" id="KW-1185">Reference proteome</keyword>
<protein>
    <submittedName>
        <fullName evidence="1">Uncharacterized protein</fullName>
    </submittedName>
</protein>
<accession>A0ABX0LQQ2</accession>
<reference evidence="1 2" key="1">
    <citation type="submission" date="2019-09" db="EMBL/GenBank/DDBJ databases">
        <title>Taxonomy of Antarctic Massilia spp.: description of Massilia rubra sp. nov., Massilia aquatica sp. nov., Massilia mucilaginosa sp. nov., Massilia frigida sp. nov. isolated from streams, lakes and regoliths.</title>
        <authorList>
            <person name="Holochova P."/>
            <person name="Sedlacek I."/>
            <person name="Kralova S."/>
            <person name="Maslanova I."/>
            <person name="Busse H.-J."/>
            <person name="Stankova E."/>
            <person name="Vrbovska V."/>
            <person name="Kovarovic V."/>
            <person name="Bartak M."/>
            <person name="Svec P."/>
            <person name="Pantucek R."/>
        </authorList>
    </citation>
    <scope>NUCLEOTIDE SEQUENCE [LARGE SCALE GENOMIC DNA]</scope>
    <source>
        <strain evidence="1 2">CCM 8692</strain>
    </source>
</reference>
<sequence>MLAIDERERLVSFSVYPPNAGPALLRAFHAFDEAMAASLGIAIYRHDDDAYDVAIILAEHWWDDGMWHDRDNYAPAD</sequence>
<evidence type="ECO:0000313" key="1">
    <source>
        <dbReference type="EMBL" id="NHZ33799.1"/>
    </source>
</evidence>
<name>A0ABX0LQQ2_9BURK</name>
<dbReference type="EMBL" id="VUYU01000005">
    <property type="protein sequence ID" value="NHZ33799.1"/>
    <property type="molecule type" value="Genomic_DNA"/>
</dbReference>
<organism evidence="1 2">
    <name type="scientific">Massilia rubra</name>
    <dbReference type="NCBI Taxonomy" id="2607910"/>
    <lineage>
        <taxon>Bacteria</taxon>
        <taxon>Pseudomonadati</taxon>
        <taxon>Pseudomonadota</taxon>
        <taxon>Betaproteobacteria</taxon>
        <taxon>Burkholderiales</taxon>
        <taxon>Oxalobacteraceae</taxon>
        <taxon>Telluria group</taxon>
        <taxon>Massilia</taxon>
    </lineage>
</organism>
<gene>
    <name evidence="1" type="ORF">F0185_09380</name>
</gene>
<comment type="caution">
    <text evidence="1">The sequence shown here is derived from an EMBL/GenBank/DDBJ whole genome shotgun (WGS) entry which is preliminary data.</text>
</comment>
<proteinExistence type="predicted"/>
<dbReference type="Proteomes" id="UP000785613">
    <property type="component" value="Unassembled WGS sequence"/>
</dbReference>
<dbReference type="RefSeq" id="WP_167223743.1">
    <property type="nucleotide sequence ID" value="NZ_VUYU01000005.1"/>
</dbReference>